<dbReference type="InterPro" id="IPR022029">
    <property type="entry name" value="YoaR-like_PG-bd"/>
</dbReference>
<sequence length="575" mass="61814">MTKAGDKSARTRRGPKIIGISVGTLIALGAVLYVIGYLLTGDRVARNTTVAGVEIGGLTREDAEARLRDRLTSRTDRPIKLDIAGRTDTVDPQAAGIDVDYSGTIDEVGIGRSLDPRRIWAGLTGGREVAPLVVTDRAKLSAAVDELAETYDRKPKSAKVKITDDEPAVEKTEMVTGRTLDQSTAERVIPRGLLTDSPVTVPVNTTDPEITDAEVDALVDKRLQPALSAPVTVTAGDNSATVTPTMIARSLEIDRSDDKPTAELKPQRLHELAEDALDGLKAKPAKDADVVLKGGKPTVVPGKPGTGVTADELAKAVDSAMIKSGDQRTAEVKLSEIEPDLSTAEAQKLGVKEVTGEFTTHYPYAEYRNVNIGRAAELINGTLLEPGEIFSLNEVVGERTAENGFTEGSIITGGKFKAELGGGVSQSATTTYNAMFFAGLEDIEHQPHTLYIDRYPAGREATVAWPTLDLKFRNNTDYGVLVQATLDAAEPGGQGSLTVKMWSTKTYDKIESTDPVKSDFTDGQDITDDSSTCVATTPVQGFHVTYSRVFTKDGKQVRKEDFSWTYDPTDRRVCV</sequence>
<feature type="domain" description="YoaR-like putative peptidoglycan binding" evidence="2">
    <location>
        <begin position="90"/>
        <end position="193"/>
    </location>
</feature>
<dbReference type="PANTHER" id="PTHR35788">
    <property type="entry name" value="EXPORTED PROTEIN-RELATED"/>
    <property type="match status" value="1"/>
</dbReference>
<dbReference type="Proteomes" id="UP000199103">
    <property type="component" value="Chromosome I"/>
</dbReference>
<evidence type="ECO:0000259" key="2">
    <source>
        <dbReference type="Pfam" id="PF12229"/>
    </source>
</evidence>
<keyword evidence="1" id="KW-1133">Transmembrane helix</keyword>
<proteinExistence type="predicted"/>
<dbReference type="Pfam" id="PF12229">
    <property type="entry name" value="PG_binding_4"/>
    <property type="match status" value="2"/>
</dbReference>
<dbReference type="STRING" id="630515.SAMN04489812_1190"/>
<accession>A0A1H1QA19</accession>
<gene>
    <name evidence="3" type="ORF">SAMN04489812_1190</name>
</gene>
<evidence type="ECO:0000313" key="4">
    <source>
        <dbReference type="Proteomes" id="UP000199103"/>
    </source>
</evidence>
<dbReference type="RefSeq" id="WP_091521343.1">
    <property type="nucleotide sequence ID" value="NZ_LT629772.1"/>
</dbReference>
<dbReference type="InterPro" id="IPR007391">
    <property type="entry name" value="Vancomycin_resist_VanW"/>
</dbReference>
<keyword evidence="4" id="KW-1185">Reference proteome</keyword>
<protein>
    <submittedName>
        <fullName evidence="3">Vancomycin resistance protein YoaR, contains peptidoglycan-binding and VanW domains</fullName>
    </submittedName>
</protein>
<dbReference type="AlphaFoldDB" id="A0A1H1QA19"/>
<dbReference type="OrthoDB" id="9813301at2"/>
<dbReference type="Pfam" id="PF04294">
    <property type="entry name" value="VanW"/>
    <property type="match status" value="1"/>
</dbReference>
<dbReference type="PANTHER" id="PTHR35788:SF1">
    <property type="entry name" value="EXPORTED PROTEIN"/>
    <property type="match status" value="1"/>
</dbReference>
<keyword evidence="1" id="KW-0812">Transmembrane</keyword>
<evidence type="ECO:0000256" key="1">
    <source>
        <dbReference type="SAM" id="Phobius"/>
    </source>
</evidence>
<name>A0A1H1QA19_9ACTN</name>
<reference evidence="3 4" key="1">
    <citation type="submission" date="2016-10" db="EMBL/GenBank/DDBJ databases">
        <authorList>
            <person name="de Groot N.N."/>
        </authorList>
    </citation>
    <scope>NUCLEOTIDE SEQUENCE [LARGE SCALE GENOMIC DNA]</scope>
    <source>
        <strain evidence="3 4">DSM 21800</strain>
    </source>
</reference>
<evidence type="ECO:0000313" key="3">
    <source>
        <dbReference type="EMBL" id="SDS20153.1"/>
    </source>
</evidence>
<feature type="transmembrane region" description="Helical" evidence="1">
    <location>
        <begin position="17"/>
        <end position="39"/>
    </location>
</feature>
<dbReference type="InterPro" id="IPR052913">
    <property type="entry name" value="Glycopeptide_resist_protein"/>
</dbReference>
<dbReference type="EMBL" id="LT629772">
    <property type="protein sequence ID" value="SDS20153.1"/>
    <property type="molecule type" value="Genomic_DNA"/>
</dbReference>
<feature type="domain" description="YoaR-like putative peptidoglycan binding" evidence="2">
    <location>
        <begin position="283"/>
        <end position="328"/>
    </location>
</feature>
<organism evidence="3 4">
    <name type="scientific">Microlunatus soli</name>
    <dbReference type="NCBI Taxonomy" id="630515"/>
    <lineage>
        <taxon>Bacteria</taxon>
        <taxon>Bacillati</taxon>
        <taxon>Actinomycetota</taxon>
        <taxon>Actinomycetes</taxon>
        <taxon>Propionibacteriales</taxon>
        <taxon>Propionibacteriaceae</taxon>
        <taxon>Microlunatus</taxon>
    </lineage>
</organism>
<keyword evidence="1" id="KW-0472">Membrane</keyword>